<evidence type="ECO:0000313" key="8">
    <source>
        <dbReference type="EMBL" id="MFC6378159.1"/>
    </source>
</evidence>
<dbReference type="InterPro" id="IPR053924">
    <property type="entry name" value="RecX_HTH_2nd"/>
</dbReference>
<evidence type="ECO:0000256" key="1">
    <source>
        <dbReference type="ARBA" id="ARBA00004496"/>
    </source>
</evidence>
<feature type="domain" description="RecX third three-helical" evidence="7">
    <location>
        <begin position="120"/>
        <end position="166"/>
    </location>
</feature>
<comment type="subcellular location">
    <subcellularLocation>
        <location evidence="1 5">Cytoplasm</location>
    </subcellularLocation>
</comment>
<comment type="function">
    <text evidence="5">Modulates RecA activity.</text>
</comment>
<dbReference type="RefSeq" id="WP_385949378.1">
    <property type="nucleotide sequence ID" value="NZ_JBHSUB010000008.1"/>
</dbReference>
<name>A0ABW1VZD8_9GAMM</name>
<dbReference type="Proteomes" id="UP001596230">
    <property type="component" value="Unassembled WGS sequence"/>
</dbReference>
<evidence type="ECO:0000256" key="2">
    <source>
        <dbReference type="ARBA" id="ARBA00009695"/>
    </source>
</evidence>
<feature type="domain" description="RecX second three-helical" evidence="6">
    <location>
        <begin position="75"/>
        <end position="115"/>
    </location>
</feature>
<evidence type="ECO:0000259" key="7">
    <source>
        <dbReference type="Pfam" id="PF21981"/>
    </source>
</evidence>
<proteinExistence type="inferred from homology"/>
<evidence type="ECO:0000256" key="3">
    <source>
        <dbReference type="ARBA" id="ARBA00018111"/>
    </source>
</evidence>
<dbReference type="InterPro" id="IPR003783">
    <property type="entry name" value="Regulatory_RecX"/>
</dbReference>
<comment type="caution">
    <text evidence="8">The sequence shown here is derived from an EMBL/GenBank/DDBJ whole genome shotgun (WGS) entry which is preliminary data.</text>
</comment>
<dbReference type="InterPro" id="IPR053925">
    <property type="entry name" value="RecX_HTH_3rd"/>
</dbReference>
<reference evidence="9" key="1">
    <citation type="journal article" date="2019" name="Int. J. Syst. Evol. Microbiol.">
        <title>The Global Catalogue of Microorganisms (GCM) 10K type strain sequencing project: providing services to taxonomists for standard genome sequencing and annotation.</title>
        <authorList>
            <consortium name="The Broad Institute Genomics Platform"/>
            <consortium name="The Broad Institute Genome Sequencing Center for Infectious Disease"/>
            <person name="Wu L."/>
            <person name="Ma J."/>
        </authorList>
    </citation>
    <scope>NUCLEOTIDE SEQUENCE [LARGE SCALE GENOMIC DNA]</scope>
    <source>
        <strain evidence="9">CGMCC 1.18518</strain>
    </source>
</reference>
<dbReference type="PANTHER" id="PTHR33602:SF1">
    <property type="entry name" value="REGULATORY PROTEIN RECX FAMILY PROTEIN"/>
    <property type="match status" value="1"/>
</dbReference>
<accession>A0ABW1VZD8</accession>
<organism evidence="8 9">
    <name type="scientific">Tatumella terrea</name>
    <dbReference type="NCBI Taxonomy" id="419007"/>
    <lineage>
        <taxon>Bacteria</taxon>
        <taxon>Pseudomonadati</taxon>
        <taxon>Pseudomonadota</taxon>
        <taxon>Gammaproteobacteria</taxon>
        <taxon>Enterobacterales</taxon>
        <taxon>Erwiniaceae</taxon>
        <taxon>Tatumella</taxon>
    </lineage>
</organism>
<dbReference type="EMBL" id="JBHSUB010000008">
    <property type="protein sequence ID" value="MFC6378159.1"/>
    <property type="molecule type" value="Genomic_DNA"/>
</dbReference>
<evidence type="ECO:0000256" key="5">
    <source>
        <dbReference type="HAMAP-Rule" id="MF_01114"/>
    </source>
</evidence>
<dbReference type="PANTHER" id="PTHR33602">
    <property type="entry name" value="REGULATORY PROTEIN RECX FAMILY PROTEIN"/>
    <property type="match status" value="1"/>
</dbReference>
<comment type="similarity">
    <text evidence="2 5">Belongs to the RecX family.</text>
</comment>
<protein>
    <recommendedName>
        <fullName evidence="3 5">Regulatory protein RecX</fullName>
    </recommendedName>
</protein>
<keyword evidence="9" id="KW-1185">Reference proteome</keyword>
<dbReference type="Gene3D" id="1.10.10.10">
    <property type="entry name" value="Winged helix-like DNA-binding domain superfamily/Winged helix DNA-binding domain"/>
    <property type="match status" value="3"/>
</dbReference>
<keyword evidence="4 5" id="KW-0963">Cytoplasm</keyword>
<dbReference type="InterPro" id="IPR036388">
    <property type="entry name" value="WH-like_DNA-bd_sf"/>
</dbReference>
<evidence type="ECO:0000313" key="9">
    <source>
        <dbReference type="Proteomes" id="UP001596230"/>
    </source>
</evidence>
<dbReference type="HAMAP" id="MF_01114">
    <property type="entry name" value="RecX"/>
    <property type="match status" value="1"/>
</dbReference>
<evidence type="ECO:0000256" key="4">
    <source>
        <dbReference type="ARBA" id="ARBA00022490"/>
    </source>
</evidence>
<sequence>MLFTENERRSSFTALLDRAMRLLAQRDHPEQELREKIRLSLRRSELRQGSGSAEPLDEEALEQVIAYCRENDWLNDDRFIGRFIVSRSRSGYGPQRIRQDLTQKGVDRHAIEQAMDEAEVDWLACASEVAHKKYGEQGPADLKEKAKAQRFLHSRGFLMADIRAVLANFGH</sequence>
<gene>
    <name evidence="5" type="primary">recX</name>
    <name evidence="8" type="ORF">ACFP9W_08670</name>
</gene>
<dbReference type="Pfam" id="PF02631">
    <property type="entry name" value="RecX_HTH2"/>
    <property type="match status" value="1"/>
</dbReference>
<evidence type="ECO:0000259" key="6">
    <source>
        <dbReference type="Pfam" id="PF02631"/>
    </source>
</evidence>
<dbReference type="Pfam" id="PF21981">
    <property type="entry name" value="RecX_HTH3"/>
    <property type="match status" value="1"/>
</dbReference>